<evidence type="ECO:0000256" key="2">
    <source>
        <dbReference type="ARBA" id="ARBA00006661"/>
    </source>
</evidence>
<gene>
    <name evidence="9" type="ORF">DAKH74_057550</name>
</gene>
<feature type="region of interest" description="Disordered" evidence="8">
    <location>
        <begin position="149"/>
        <end position="231"/>
    </location>
</feature>
<feature type="compositionally biased region" description="Low complexity" evidence="8">
    <location>
        <begin position="43"/>
        <end position="55"/>
    </location>
</feature>
<dbReference type="GO" id="GO:0006281">
    <property type="term" value="P:DNA repair"/>
    <property type="evidence" value="ECO:0007669"/>
    <property type="project" value="UniProtKB-KW"/>
</dbReference>
<evidence type="ECO:0000256" key="4">
    <source>
        <dbReference type="ARBA" id="ARBA00023172"/>
    </source>
</evidence>
<evidence type="ECO:0000256" key="3">
    <source>
        <dbReference type="ARBA" id="ARBA00022763"/>
    </source>
</evidence>
<name>A0AAV5S726_MAUHU</name>
<dbReference type="Proteomes" id="UP001377567">
    <property type="component" value="Unassembled WGS sequence"/>
</dbReference>
<dbReference type="Pfam" id="PF09494">
    <property type="entry name" value="Slx4"/>
    <property type="match status" value="1"/>
</dbReference>
<comment type="subcellular location">
    <subcellularLocation>
        <location evidence="1">Nucleus</location>
    </subcellularLocation>
</comment>
<keyword evidence="3" id="KW-0227">DNA damage</keyword>
<evidence type="ECO:0000256" key="7">
    <source>
        <dbReference type="ARBA" id="ARBA00029496"/>
    </source>
</evidence>
<evidence type="ECO:0000256" key="6">
    <source>
        <dbReference type="ARBA" id="ARBA00023242"/>
    </source>
</evidence>
<feature type="region of interest" description="Disordered" evidence="8">
    <location>
        <begin position="277"/>
        <end position="319"/>
    </location>
</feature>
<dbReference type="GO" id="GO:0006310">
    <property type="term" value="P:DNA recombination"/>
    <property type="evidence" value="ECO:0007669"/>
    <property type="project" value="UniProtKB-KW"/>
</dbReference>
<sequence>MDYKRAQRNLALINESTTIDEDLEADMEHERHEDDEEMISTQVPSVKFSQSSVSSMEDDARIHSSNVSSPTKVSPVKNGKGTSTAKAQPRSLIETVHEEEEIHVVEDTAQVSPSKPDLDTGANEVFINTQIQGRLDDFEHDKEMKGQLKQFRFTPTDSQLNDKDQELPSKVEKRPAVRRNKNPSDDNPAKRQKMTKNSGNARAQSLLEKLSGKHKKVKDILSRKTKKTKNKPAVEKYDVYNADEWKAISSSILSNFPKSSTQDVKDVFSYLYGKDNADDMWQSSQKPPLDLVSTEKAADDESSQHSASTQERPGAMRLLSLSQVMGDTSNAGEKSLEIVNEQATQHSNASGSSLYMTQENVIKNISEDDTPELQIVDVLEYKDGSIKSTKDSAVPTVISDSDEDQHSASFRIIERQYPGNETDISDLPEVVSPNRNDTSVPQLSDAISEDESRICDSMDEMAIVFPEVRLEDIQSFNESIRPTLAPPSAIPTLRRQKTELDDDIIDLTQQSYKAVASLISPIKPDAIEEAPTQNVENKDDDIQVSATRAPTLSSASLNPPINTDNVDHIQVSATRAPTLASAPLQAAPDNDIFTIHARLADHICDKIKSDQLPFALSEACISVSASQQIENDVVYDSEYSDQPSRILNVRCYTPEAPRVITSPSKDAGSVISSQSVQELRSHIRDIGLKPARSKTQMVESLEAASQVLTQEGTEPTIATRRDVYNHLTLLLKQSPALLEKARTFQPILLDDFLQELVELDPFVDRIDESTVQEWADNNGVSLKRS</sequence>
<dbReference type="InterPro" id="IPR018574">
    <property type="entry name" value="Structure-sp_endonuc_su_Slx4"/>
</dbReference>
<dbReference type="AlphaFoldDB" id="A0AAV5S726"/>
<protein>
    <recommendedName>
        <fullName evidence="7">Structure-specific endonuclease subunit SLX4</fullName>
    </recommendedName>
</protein>
<feature type="region of interest" description="Disordered" evidence="8">
    <location>
        <begin position="421"/>
        <end position="446"/>
    </location>
</feature>
<evidence type="ECO:0000256" key="5">
    <source>
        <dbReference type="ARBA" id="ARBA00023204"/>
    </source>
</evidence>
<organism evidence="9 10">
    <name type="scientific">Maudiozyma humilis</name>
    <name type="common">Sour dough yeast</name>
    <name type="synonym">Kazachstania humilis</name>
    <dbReference type="NCBI Taxonomy" id="51915"/>
    <lineage>
        <taxon>Eukaryota</taxon>
        <taxon>Fungi</taxon>
        <taxon>Dikarya</taxon>
        <taxon>Ascomycota</taxon>
        <taxon>Saccharomycotina</taxon>
        <taxon>Saccharomycetes</taxon>
        <taxon>Saccharomycetales</taxon>
        <taxon>Saccharomycetaceae</taxon>
        <taxon>Maudiozyma</taxon>
    </lineage>
</organism>
<feature type="compositionally biased region" description="Polar residues" evidence="8">
    <location>
        <begin position="63"/>
        <end position="72"/>
    </location>
</feature>
<evidence type="ECO:0000313" key="10">
    <source>
        <dbReference type="Proteomes" id="UP001377567"/>
    </source>
</evidence>
<keyword evidence="6" id="KW-0539">Nucleus</keyword>
<comment type="caution">
    <text evidence="9">The sequence shown here is derived from an EMBL/GenBank/DDBJ whole genome shotgun (WGS) entry which is preliminary data.</text>
</comment>
<keyword evidence="4" id="KW-0233">DNA recombination</keyword>
<dbReference type="EMBL" id="BTGD01000025">
    <property type="protein sequence ID" value="GMM59138.1"/>
    <property type="molecule type" value="Genomic_DNA"/>
</dbReference>
<feature type="compositionally biased region" description="Basic and acidic residues" evidence="8">
    <location>
        <begin position="160"/>
        <end position="175"/>
    </location>
</feature>
<keyword evidence="10" id="KW-1185">Reference proteome</keyword>
<proteinExistence type="inferred from homology"/>
<reference evidence="9 10" key="1">
    <citation type="journal article" date="2023" name="Elife">
        <title>Identification of key yeast species and microbe-microbe interactions impacting larval growth of Drosophila in the wild.</title>
        <authorList>
            <person name="Mure A."/>
            <person name="Sugiura Y."/>
            <person name="Maeda R."/>
            <person name="Honda K."/>
            <person name="Sakurai N."/>
            <person name="Takahashi Y."/>
            <person name="Watada M."/>
            <person name="Katoh T."/>
            <person name="Gotoh A."/>
            <person name="Gotoh Y."/>
            <person name="Taniguchi I."/>
            <person name="Nakamura K."/>
            <person name="Hayashi T."/>
            <person name="Katayama T."/>
            <person name="Uemura T."/>
            <person name="Hattori Y."/>
        </authorList>
    </citation>
    <scope>NUCLEOTIDE SEQUENCE [LARGE SCALE GENOMIC DNA]</scope>
    <source>
        <strain evidence="9 10">KH-74</strain>
    </source>
</reference>
<comment type="similarity">
    <text evidence="2">Belongs to the SLX4 family.</text>
</comment>
<evidence type="ECO:0000256" key="1">
    <source>
        <dbReference type="ARBA" id="ARBA00004123"/>
    </source>
</evidence>
<accession>A0AAV5S726</accession>
<feature type="compositionally biased region" description="Basic residues" evidence="8">
    <location>
        <begin position="212"/>
        <end position="230"/>
    </location>
</feature>
<feature type="compositionally biased region" description="Polar residues" evidence="8">
    <location>
        <begin position="433"/>
        <end position="442"/>
    </location>
</feature>
<dbReference type="GO" id="GO:0006260">
    <property type="term" value="P:DNA replication"/>
    <property type="evidence" value="ECO:0007669"/>
    <property type="project" value="InterPro"/>
</dbReference>
<keyword evidence="5" id="KW-0234">DNA repair</keyword>
<dbReference type="GO" id="GO:0033557">
    <property type="term" value="C:Slx1-Slx4 complex"/>
    <property type="evidence" value="ECO:0007669"/>
    <property type="project" value="InterPro"/>
</dbReference>
<feature type="region of interest" description="Disordered" evidence="8">
    <location>
        <begin position="15"/>
        <end position="123"/>
    </location>
</feature>
<evidence type="ECO:0000256" key="8">
    <source>
        <dbReference type="SAM" id="MobiDB-lite"/>
    </source>
</evidence>
<evidence type="ECO:0000313" key="9">
    <source>
        <dbReference type="EMBL" id="GMM59138.1"/>
    </source>
</evidence>